<accession>F8L1L6</accession>
<gene>
    <name evidence="1" type="ordered locus">PUV_22090</name>
</gene>
<dbReference type="Proteomes" id="UP000000495">
    <property type="component" value="Chromosome"/>
</dbReference>
<dbReference type="EMBL" id="FR872580">
    <property type="protein sequence ID" value="CCB87159.1"/>
    <property type="molecule type" value="Genomic_DNA"/>
</dbReference>
<evidence type="ECO:0000313" key="2">
    <source>
        <dbReference type="Proteomes" id="UP000000495"/>
    </source>
</evidence>
<evidence type="ECO:0000313" key="1">
    <source>
        <dbReference type="EMBL" id="CCB87159.1"/>
    </source>
</evidence>
<dbReference type="KEGG" id="puv:PUV_22090"/>
<protein>
    <submittedName>
        <fullName evidence="1">Uncharacterized protein</fullName>
    </submittedName>
</protein>
<proteinExistence type="predicted"/>
<reference evidence="1 2" key="2">
    <citation type="journal article" date="2011" name="Mol. Biol. Evol.">
        <title>Unity in variety--the pan-genome of the Chlamydiae.</title>
        <authorList>
            <person name="Collingro A."/>
            <person name="Tischler P."/>
            <person name="Weinmaier T."/>
            <person name="Penz T."/>
            <person name="Heinz E."/>
            <person name="Brunham R.C."/>
            <person name="Read T.D."/>
            <person name="Bavoil P.M."/>
            <person name="Sachse K."/>
            <person name="Kahane S."/>
            <person name="Friedman M.G."/>
            <person name="Rattei T."/>
            <person name="Myers G.S."/>
            <person name="Horn M."/>
        </authorList>
    </citation>
    <scope>NUCLEOTIDE SEQUENCE [LARGE SCALE GENOMIC DNA]</scope>
    <source>
        <strain evidence="2">UV7</strain>
    </source>
</reference>
<keyword evidence="2" id="KW-1185">Reference proteome</keyword>
<reference key="1">
    <citation type="journal article" date="2011" name="Mol. Biol. Evol.">
        <title>Unity in variety -- the pan-genome of the Chlamydiae.</title>
        <authorList>
            <person name="Collingro A."/>
            <person name="Tischler P."/>
            <person name="Weinmaier T."/>
            <person name="Penz T."/>
            <person name="Heinz E."/>
            <person name="Brunham R.C."/>
            <person name="Read T.D."/>
            <person name="Bavoil P.M."/>
            <person name="Sachse K."/>
            <person name="Kahane S."/>
            <person name="Friedman M.G."/>
            <person name="Rattei T."/>
            <person name="Myers G.S.A."/>
            <person name="Horn M."/>
        </authorList>
    </citation>
    <scope>NUCLEOTIDE SEQUENCE</scope>
    <source>
        <strain>UV7</strain>
    </source>
</reference>
<dbReference type="AlphaFoldDB" id="F8L1L6"/>
<sequence>MGVAIISHSPCGNVLDPKESVVEFPADSIAVAILPLVVYKETETSGPDTNVTSTAILPKYTTVLGHVGHVGQFGHVGHGQVTEKIAKGYKLSKLEKNRP</sequence>
<organism evidence="1 2">
    <name type="scientific">Parachlamydia acanthamoebae (strain UV7)</name>
    <dbReference type="NCBI Taxonomy" id="765952"/>
    <lineage>
        <taxon>Bacteria</taxon>
        <taxon>Pseudomonadati</taxon>
        <taxon>Chlamydiota</taxon>
        <taxon>Chlamydiia</taxon>
        <taxon>Parachlamydiales</taxon>
        <taxon>Parachlamydiaceae</taxon>
        <taxon>Parachlamydia</taxon>
    </lineage>
</organism>
<name>F8L1L6_PARAV</name>
<dbReference type="HOGENOM" id="CLU_2383485_0_0_0"/>